<feature type="domain" description="Thioesterase" evidence="3">
    <location>
        <begin position="50"/>
        <end position="269"/>
    </location>
</feature>
<dbReference type="InterPro" id="IPR012223">
    <property type="entry name" value="TEII"/>
</dbReference>
<dbReference type="SUPFAM" id="SSF53474">
    <property type="entry name" value="alpha/beta-Hydrolases"/>
    <property type="match status" value="1"/>
</dbReference>
<comment type="caution">
    <text evidence="4">The sequence shown here is derived from an EMBL/GenBank/DDBJ whole genome shotgun (WGS) entry which is preliminary data.</text>
</comment>
<name>A0ABN3D5X6_9ACTN</name>
<sequence>MTDVSPAPAPSAAPAPPPVPAPPPAPDPRALLSAKRWVVRPRRTEDPGIRVFCFPHAGAGASAFTPWARRLPPEAELCAVRYPGRENRIDERPFDDLHQLVGALEPVVAPLTDRPFVFLGHCSGSVVALELARRIREAHGRLPAALFVSSIAGPVRHSSESIHLLPREAFFERVALYGGIDASVLDDPEIMDVFEPTLRADFRIAEEGAPGRAAPLDVPITAVGGRHDPFVGFEDLAAWREETSTAFSLHHIDAGHFVLDQTMERMADALPDLLRRTGATVPAPRPAD</sequence>
<accession>A0ABN3D5X6</accession>
<dbReference type="EMBL" id="BAAART010000021">
    <property type="protein sequence ID" value="GAA2221393.1"/>
    <property type="molecule type" value="Genomic_DNA"/>
</dbReference>
<dbReference type="InterPro" id="IPR001031">
    <property type="entry name" value="Thioesterase"/>
</dbReference>
<evidence type="ECO:0000313" key="5">
    <source>
        <dbReference type="Proteomes" id="UP001501474"/>
    </source>
</evidence>
<evidence type="ECO:0000313" key="4">
    <source>
        <dbReference type="EMBL" id="GAA2221393.1"/>
    </source>
</evidence>
<dbReference type="PANTHER" id="PTHR11487:SF0">
    <property type="entry name" value="S-ACYL FATTY ACID SYNTHASE THIOESTERASE, MEDIUM CHAIN"/>
    <property type="match status" value="1"/>
</dbReference>
<comment type="similarity">
    <text evidence="1">Belongs to the thioesterase family.</text>
</comment>
<feature type="compositionally biased region" description="Pro residues" evidence="2">
    <location>
        <begin position="7"/>
        <end position="27"/>
    </location>
</feature>
<dbReference type="PANTHER" id="PTHR11487">
    <property type="entry name" value="THIOESTERASE"/>
    <property type="match status" value="1"/>
</dbReference>
<dbReference type="Proteomes" id="UP001501474">
    <property type="component" value="Unassembled WGS sequence"/>
</dbReference>
<feature type="region of interest" description="Disordered" evidence="2">
    <location>
        <begin position="1"/>
        <end position="28"/>
    </location>
</feature>
<dbReference type="InterPro" id="IPR029058">
    <property type="entry name" value="AB_hydrolase_fold"/>
</dbReference>
<gene>
    <name evidence="4" type="ORF">GCM10010104_09550</name>
</gene>
<dbReference type="Gene3D" id="3.40.50.1820">
    <property type="entry name" value="alpha/beta hydrolase"/>
    <property type="match status" value="1"/>
</dbReference>
<evidence type="ECO:0000256" key="2">
    <source>
        <dbReference type="SAM" id="MobiDB-lite"/>
    </source>
</evidence>
<dbReference type="Pfam" id="PF00975">
    <property type="entry name" value="Thioesterase"/>
    <property type="match status" value="1"/>
</dbReference>
<evidence type="ECO:0000259" key="3">
    <source>
        <dbReference type="Pfam" id="PF00975"/>
    </source>
</evidence>
<reference evidence="4 5" key="1">
    <citation type="journal article" date="2019" name="Int. J. Syst. Evol. Microbiol.">
        <title>The Global Catalogue of Microorganisms (GCM) 10K type strain sequencing project: providing services to taxonomists for standard genome sequencing and annotation.</title>
        <authorList>
            <consortium name="The Broad Institute Genomics Platform"/>
            <consortium name="The Broad Institute Genome Sequencing Center for Infectious Disease"/>
            <person name="Wu L."/>
            <person name="Ma J."/>
        </authorList>
    </citation>
    <scope>NUCLEOTIDE SEQUENCE [LARGE SCALE GENOMIC DNA]</scope>
    <source>
        <strain evidence="4 5">JCM 3053</strain>
    </source>
</reference>
<proteinExistence type="inferred from homology"/>
<keyword evidence="5" id="KW-1185">Reference proteome</keyword>
<evidence type="ECO:0000256" key="1">
    <source>
        <dbReference type="ARBA" id="ARBA00007169"/>
    </source>
</evidence>
<protein>
    <submittedName>
        <fullName evidence="4">Thioesterase II family protein</fullName>
    </submittedName>
</protein>
<dbReference type="RefSeq" id="WP_234850172.1">
    <property type="nucleotide sequence ID" value="NZ_BAAART010000021.1"/>
</dbReference>
<organism evidence="4 5">
    <name type="scientific">Streptomyces indiaensis</name>
    <dbReference type="NCBI Taxonomy" id="284033"/>
    <lineage>
        <taxon>Bacteria</taxon>
        <taxon>Bacillati</taxon>
        <taxon>Actinomycetota</taxon>
        <taxon>Actinomycetes</taxon>
        <taxon>Kitasatosporales</taxon>
        <taxon>Streptomycetaceae</taxon>
        <taxon>Streptomyces</taxon>
    </lineage>
</organism>